<dbReference type="AlphaFoldDB" id="A0A5N6TBV8"/>
<dbReference type="InterPro" id="IPR044851">
    <property type="entry name" value="Wax_synthase"/>
</dbReference>
<sequence length="408" mass="45193">MSLNPISSIALQTTVVVATIGFTPAQSTLRPGALVIVGLCTGHCLSTALAYFVRTPWAGLASGYSVMLLFHFIDIALLTKWQFPYSGPFPVDSSCAISRGTSWVDRLRFGIWATFNARCIGTSEQVRNIPASHDHGRDVFLRRTAGLVLLSYLGLDILGSAADPELGSRFLVASRVPFLRRLPEITVEEVVIRIFSTIAAGIGLLCSQGGCYHLFAFVSVLSKSSDPRDWPPFYGSLWDAYSLRRLWSRVWHQSNTHKFRAIARFLAQDVLCLPPRTLWSRYTQVLIVFATSAFMHLLIDISVGISISSSGAMQFFCTQAFGILVEDLVVNSYCALRGFGRNQQASLAERIIGFVWVGSFLAWSLPSYLYPILYRANMGLNDSVVPVSIIRLLRSLINVSFPTLGMKW</sequence>
<feature type="transmembrane region" description="Helical" evidence="7">
    <location>
        <begin position="347"/>
        <end position="365"/>
    </location>
</feature>
<keyword evidence="6 7" id="KW-0472">Membrane</keyword>
<organism evidence="9 10">
    <name type="scientific">Aspergillus pseudotamarii</name>
    <dbReference type="NCBI Taxonomy" id="132259"/>
    <lineage>
        <taxon>Eukaryota</taxon>
        <taxon>Fungi</taxon>
        <taxon>Dikarya</taxon>
        <taxon>Ascomycota</taxon>
        <taxon>Pezizomycotina</taxon>
        <taxon>Eurotiomycetes</taxon>
        <taxon>Eurotiomycetidae</taxon>
        <taxon>Eurotiales</taxon>
        <taxon>Aspergillaceae</taxon>
        <taxon>Aspergillus</taxon>
        <taxon>Aspergillus subgen. Circumdati</taxon>
    </lineage>
</organism>
<keyword evidence="4 7" id="KW-0812">Transmembrane</keyword>
<gene>
    <name evidence="9" type="ORF">BDV38DRAFT_289678</name>
</gene>
<dbReference type="GO" id="GO:0008374">
    <property type="term" value="F:O-acyltransferase activity"/>
    <property type="evidence" value="ECO:0007669"/>
    <property type="project" value="InterPro"/>
</dbReference>
<dbReference type="PANTHER" id="PTHR31595">
    <property type="entry name" value="LONG-CHAIN-ALCOHOL O-FATTY-ACYLTRANSFERASE 3-RELATED"/>
    <property type="match status" value="1"/>
</dbReference>
<evidence type="ECO:0000256" key="6">
    <source>
        <dbReference type="ARBA" id="ARBA00023136"/>
    </source>
</evidence>
<dbReference type="GeneID" id="43645522"/>
<dbReference type="GO" id="GO:0016020">
    <property type="term" value="C:membrane"/>
    <property type="evidence" value="ECO:0007669"/>
    <property type="project" value="UniProtKB-SubCell"/>
</dbReference>
<reference evidence="9 10" key="1">
    <citation type="submission" date="2019-04" db="EMBL/GenBank/DDBJ databases">
        <title>Friends and foes A comparative genomics study of 23 Aspergillus species from section Flavi.</title>
        <authorList>
            <consortium name="DOE Joint Genome Institute"/>
            <person name="Kjaerbolling I."/>
            <person name="Vesth T."/>
            <person name="Frisvad J.C."/>
            <person name="Nybo J.L."/>
            <person name="Theobald S."/>
            <person name="Kildgaard S."/>
            <person name="Isbrandt T."/>
            <person name="Kuo A."/>
            <person name="Sato A."/>
            <person name="Lyhne E.K."/>
            <person name="Kogle M.E."/>
            <person name="Wiebenga A."/>
            <person name="Kun R.S."/>
            <person name="Lubbers R.J."/>
            <person name="Makela M.R."/>
            <person name="Barry K."/>
            <person name="Chovatia M."/>
            <person name="Clum A."/>
            <person name="Daum C."/>
            <person name="Haridas S."/>
            <person name="He G."/>
            <person name="LaButti K."/>
            <person name="Lipzen A."/>
            <person name="Mondo S."/>
            <person name="Riley R."/>
            <person name="Salamov A."/>
            <person name="Simmons B.A."/>
            <person name="Magnuson J.K."/>
            <person name="Henrissat B."/>
            <person name="Mortensen U.H."/>
            <person name="Larsen T.O."/>
            <person name="Devries R.P."/>
            <person name="Grigoriev I.V."/>
            <person name="Machida M."/>
            <person name="Baker S.E."/>
            <person name="Andersen M.R."/>
        </authorList>
    </citation>
    <scope>NUCLEOTIDE SEQUENCE [LARGE SCALE GENOMIC DNA]</scope>
    <source>
        <strain evidence="9 10">CBS 117625</strain>
    </source>
</reference>
<evidence type="ECO:0000256" key="5">
    <source>
        <dbReference type="ARBA" id="ARBA00022989"/>
    </source>
</evidence>
<feature type="transmembrane region" description="Helical" evidence="7">
    <location>
        <begin position="6"/>
        <end position="25"/>
    </location>
</feature>
<comment type="subcellular location">
    <subcellularLocation>
        <location evidence="1">Membrane</location>
        <topology evidence="1">Multi-pass membrane protein</topology>
    </subcellularLocation>
</comment>
<proteinExistence type="inferred from homology"/>
<comment type="similarity">
    <text evidence="2">Belongs to the wax synthase family.</text>
</comment>
<evidence type="ECO:0000313" key="9">
    <source>
        <dbReference type="EMBL" id="KAE8143855.1"/>
    </source>
</evidence>
<keyword evidence="10" id="KW-1185">Reference proteome</keyword>
<evidence type="ECO:0000313" key="10">
    <source>
        <dbReference type="Proteomes" id="UP000325672"/>
    </source>
</evidence>
<dbReference type="OrthoDB" id="1077582at2759"/>
<accession>A0A5N6TBV8</accession>
<keyword evidence="3 9" id="KW-0808">Transferase</keyword>
<dbReference type="PANTHER" id="PTHR31595:SF27">
    <property type="entry name" value="WAX SYNTHASE DOMAIN-CONTAINING PROTEIN-RELATED"/>
    <property type="match status" value="1"/>
</dbReference>
<feature type="transmembrane region" description="Helical" evidence="7">
    <location>
        <begin position="285"/>
        <end position="307"/>
    </location>
</feature>
<keyword evidence="5 7" id="KW-1133">Transmembrane helix</keyword>
<feature type="domain" description="Wax synthase" evidence="8">
    <location>
        <begin position="230"/>
        <end position="317"/>
    </location>
</feature>
<evidence type="ECO:0000259" key="8">
    <source>
        <dbReference type="Pfam" id="PF13813"/>
    </source>
</evidence>
<dbReference type="Proteomes" id="UP000325672">
    <property type="component" value="Unassembled WGS sequence"/>
</dbReference>
<feature type="transmembrane region" description="Helical" evidence="7">
    <location>
        <begin position="32"/>
        <end position="53"/>
    </location>
</feature>
<evidence type="ECO:0000256" key="4">
    <source>
        <dbReference type="ARBA" id="ARBA00022692"/>
    </source>
</evidence>
<evidence type="ECO:0000256" key="3">
    <source>
        <dbReference type="ARBA" id="ARBA00022679"/>
    </source>
</evidence>
<evidence type="ECO:0000256" key="7">
    <source>
        <dbReference type="SAM" id="Phobius"/>
    </source>
</evidence>
<dbReference type="InterPro" id="IPR032805">
    <property type="entry name" value="Wax_synthase_dom"/>
</dbReference>
<dbReference type="GO" id="GO:0006629">
    <property type="term" value="P:lipid metabolic process"/>
    <property type="evidence" value="ECO:0007669"/>
    <property type="project" value="InterPro"/>
</dbReference>
<dbReference type="EMBL" id="ML743551">
    <property type="protein sequence ID" value="KAE8143855.1"/>
    <property type="molecule type" value="Genomic_DNA"/>
</dbReference>
<evidence type="ECO:0000256" key="2">
    <source>
        <dbReference type="ARBA" id="ARBA00007282"/>
    </source>
</evidence>
<dbReference type="RefSeq" id="XP_031919918.1">
    <property type="nucleotide sequence ID" value="XM_032061312.1"/>
</dbReference>
<dbReference type="Pfam" id="PF13813">
    <property type="entry name" value="MBOAT_2"/>
    <property type="match status" value="1"/>
</dbReference>
<feature type="transmembrane region" description="Helical" evidence="7">
    <location>
        <begin position="59"/>
        <end position="78"/>
    </location>
</feature>
<evidence type="ECO:0000256" key="1">
    <source>
        <dbReference type="ARBA" id="ARBA00004141"/>
    </source>
</evidence>
<name>A0A5N6TBV8_ASPPS</name>
<feature type="transmembrane region" description="Helical" evidence="7">
    <location>
        <begin position="313"/>
        <end position="335"/>
    </location>
</feature>
<protein>
    <submittedName>
        <fullName evidence="9">Membrane bound O-acyl transferase family-domain-containing protein</fullName>
    </submittedName>
</protein>